<organism evidence="2 3">
    <name type="scientific">Fluctibacter corallii</name>
    <dbReference type="NCBI Taxonomy" id="2984329"/>
    <lineage>
        <taxon>Bacteria</taxon>
        <taxon>Pseudomonadati</taxon>
        <taxon>Pseudomonadota</taxon>
        <taxon>Gammaproteobacteria</taxon>
        <taxon>Alteromonadales</taxon>
        <taxon>Alteromonadaceae</taxon>
        <taxon>Fluctibacter</taxon>
    </lineage>
</organism>
<feature type="signal peptide" evidence="1">
    <location>
        <begin position="1"/>
        <end position="22"/>
    </location>
</feature>
<sequence length="266" mass="29952">MIRLFTIPVCIGAMFSSFSLMAANWSTTEVHYQRGTLDVPIFAQNGVTDADTTVITLQHASGWDYGDNFFFVDYIDDDEEDGFNDTDFYAEVYLNFSLSKMTGNNVGFGPVRDIGLLMGGNFSGDAKVKKYLPGVRFSMDAPGFAFLNLDVTAYFDDSDGVTRGGAPTEDNSYMFDVNWDYPFTVGSQHFSITGHAEYIGSRDNEFGGKVSHWILAQPQFRWDIGHAIFDRKDTIYAGIEYQYWRNKLGDDSTDESAVQLLLVWRL</sequence>
<dbReference type="InterPro" id="IPR036777">
    <property type="entry name" value="Channel_Tsx-like_sf"/>
</dbReference>
<dbReference type="RefSeq" id="WP_263710919.1">
    <property type="nucleotide sequence ID" value="NZ_JAOWKX010000001.1"/>
</dbReference>
<keyword evidence="1" id="KW-0732">Signal</keyword>
<keyword evidence="3" id="KW-1185">Reference proteome</keyword>
<dbReference type="Proteomes" id="UP001652504">
    <property type="component" value="Unassembled WGS sequence"/>
</dbReference>
<evidence type="ECO:0000313" key="2">
    <source>
        <dbReference type="EMBL" id="MCV2883723.1"/>
    </source>
</evidence>
<reference evidence="2 3" key="1">
    <citation type="submission" date="2022-10" db="EMBL/GenBank/DDBJ databases">
        <title>Aestuariibacter sp. AA17 isolated from Montipora capitata coral fragment.</title>
        <authorList>
            <person name="Emsley S.A."/>
            <person name="Pfannmuller K.M."/>
            <person name="Loughran R.M."/>
            <person name="Shlafstein M."/>
            <person name="Papke E."/>
            <person name="Saw J.H."/>
            <person name="Ushijima B."/>
            <person name="Videau P."/>
        </authorList>
    </citation>
    <scope>NUCLEOTIDE SEQUENCE [LARGE SCALE GENOMIC DNA]</scope>
    <source>
        <strain evidence="2 3">AA17</strain>
    </source>
</reference>
<dbReference type="EMBL" id="JAOWKX010000001">
    <property type="protein sequence ID" value="MCV2883723.1"/>
    <property type="molecule type" value="Genomic_DNA"/>
</dbReference>
<accession>A0ABT3A530</accession>
<dbReference type="Gene3D" id="2.40.230.20">
    <property type="entry name" value="Nucleoside-specific channel-forming protein, Tsx-like"/>
    <property type="match status" value="1"/>
</dbReference>
<comment type="caution">
    <text evidence="2">The sequence shown here is derived from an EMBL/GenBank/DDBJ whole genome shotgun (WGS) entry which is preliminary data.</text>
</comment>
<gene>
    <name evidence="2" type="ORF">OE749_03275</name>
</gene>
<protein>
    <submittedName>
        <fullName evidence="2">Nucleoside-binding protein</fullName>
    </submittedName>
</protein>
<feature type="chain" id="PRO_5047333176" evidence="1">
    <location>
        <begin position="23"/>
        <end position="266"/>
    </location>
</feature>
<dbReference type="SUPFAM" id="SSF111364">
    <property type="entry name" value="Tsx-like channel"/>
    <property type="match status" value="1"/>
</dbReference>
<evidence type="ECO:0000256" key="1">
    <source>
        <dbReference type="SAM" id="SignalP"/>
    </source>
</evidence>
<evidence type="ECO:0000313" key="3">
    <source>
        <dbReference type="Proteomes" id="UP001652504"/>
    </source>
</evidence>
<proteinExistence type="predicted"/>
<name>A0ABT3A530_9ALTE</name>